<evidence type="ECO:0000313" key="8">
    <source>
        <dbReference type="EMBL" id="MBB6143322.1"/>
    </source>
</evidence>
<dbReference type="GO" id="GO:0016020">
    <property type="term" value="C:membrane"/>
    <property type="evidence" value="ECO:0007669"/>
    <property type="project" value="UniProtKB-SubCell"/>
</dbReference>
<feature type="transmembrane region" description="Helical" evidence="6">
    <location>
        <begin position="224"/>
        <end position="246"/>
    </location>
</feature>
<evidence type="ECO:0000313" key="9">
    <source>
        <dbReference type="Proteomes" id="UP000538666"/>
    </source>
</evidence>
<dbReference type="CDD" id="cd17328">
    <property type="entry name" value="MFS_spinster_like"/>
    <property type="match status" value="1"/>
</dbReference>
<dbReference type="AlphaFoldDB" id="A0A841JPL7"/>
<feature type="transmembrane region" description="Helical" evidence="6">
    <location>
        <begin position="146"/>
        <end position="164"/>
    </location>
</feature>
<evidence type="ECO:0000256" key="6">
    <source>
        <dbReference type="SAM" id="Phobius"/>
    </source>
</evidence>
<evidence type="ECO:0000256" key="4">
    <source>
        <dbReference type="ARBA" id="ARBA00022989"/>
    </source>
</evidence>
<keyword evidence="4 6" id="KW-1133">Transmembrane helix</keyword>
<feature type="transmembrane region" description="Helical" evidence="6">
    <location>
        <begin position="60"/>
        <end position="80"/>
    </location>
</feature>
<dbReference type="Proteomes" id="UP000538666">
    <property type="component" value="Unassembled WGS sequence"/>
</dbReference>
<keyword evidence="2" id="KW-0813">Transport</keyword>
<keyword evidence="5 6" id="KW-0472">Membrane</keyword>
<dbReference type="InterPro" id="IPR011701">
    <property type="entry name" value="MFS"/>
</dbReference>
<accession>A0A841JPL7</accession>
<reference evidence="8 9" key="1">
    <citation type="submission" date="2020-08" db="EMBL/GenBank/DDBJ databases">
        <title>Genomic Encyclopedia of Type Strains, Phase IV (KMG-IV): sequencing the most valuable type-strain genomes for metagenomic binning, comparative biology and taxonomic classification.</title>
        <authorList>
            <person name="Goeker M."/>
        </authorList>
    </citation>
    <scope>NUCLEOTIDE SEQUENCE [LARGE SCALE GENOMIC DNA]</scope>
    <source>
        <strain evidence="8 9">DSM 103733</strain>
    </source>
</reference>
<organism evidence="8 9">
    <name type="scientific">Silvibacterium bohemicum</name>
    <dbReference type="NCBI Taxonomy" id="1577686"/>
    <lineage>
        <taxon>Bacteria</taxon>
        <taxon>Pseudomonadati</taxon>
        <taxon>Acidobacteriota</taxon>
        <taxon>Terriglobia</taxon>
        <taxon>Terriglobales</taxon>
        <taxon>Acidobacteriaceae</taxon>
        <taxon>Silvibacterium</taxon>
    </lineage>
</organism>
<feature type="transmembrane region" description="Helical" evidence="6">
    <location>
        <begin position="176"/>
        <end position="196"/>
    </location>
</feature>
<dbReference type="SUPFAM" id="SSF103473">
    <property type="entry name" value="MFS general substrate transporter"/>
    <property type="match status" value="1"/>
</dbReference>
<keyword evidence="3 6" id="KW-0812">Transmembrane</keyword>
<feature type="transmembrane region" description="Helical" evidence="6">
    <location>
        <begin position="87"/>
        <end position="107"/>
    </location>
</feature>
<feature type="transmembrane region" description="Helical" evidence="6">
    <location>
        <begin position="321"/>
        <end position="344"/>
    </location>
</feature>
<evidence type="ECO:0000256" key="3">
    <source>
        <dbReference type="ARBA" id="ARBA00022692"/>
    </source>
</evidence>
<feature type="transmembrane region" description="Helical" evidence="6">
    <location>
        <begin position="113"/>
        <end position="134"/>
    </location>
</feature>
<gene>
    <name evidence="8" type="ORF">HNQ77_001266</name>
</gene>
<comment type="caution">
    <text evidence="8">The sequence shown here is derived from an EMBL/GenBank/DDBJ whole genome shotgun (WGS) entry which is preliminary data.</text>
</comment>
<dbReference type="Pfam" id="PF07690">
    <property type="entry name" value="MFS_1"/>
    <property type="match status" value="1"/>
</dbReference>
<dbReference type="EMBL" id="JACHEK010000002">
    <property type="protein sequence ID" value="MBB6143322.1"/>
    <property type="molecule type" value="Genomic_DNA"/>
</dbReference>
<evidence type="ECO:0000256" key="2">
    <source>
        <dbReference type="ARBA" id="ARBA00022448"/>
    </source>
</evidence>
<dbReference type="InterPro" id="IPR020846">
    <property type="entry name" value="MFS_dom"/>
</dbReference>
<dbReference type="RefSeq" id="WP_050062217.1">
    <property type="nucleotide sequence ID" value="NZ_JACHEK010000002.1"/>
</dbReference>
<feature type="transmembrane region" description="Helical" evidence="6">
    <location>
        <begin position="21"/>
        <end position="40"/>
    </location>
</feature>
<evidence type="ECO:0000259" key="7">
    <source>
        <dbReference type="PROSITE" id="PS50850"/>
    </source>
</evidence>
<dbReference type="PROSITE" id="PS50850">
    <property type="entry name" value="MFS"/>
    <property type="match status" value="1"/>
</dbReference>
<feature type="transmembrane region" description="Helical" evidence="6">
    <location>
        <begin position="387"/>
        <end position="409"/>
    </location>
</feature>
<keyword evidence="9" id="KW-1185">Reference proteome</keyword>
<feature type="domain" description="Major facilitator superfamily (MFS) profile" evidence="7">
    <location>
        <begin position="22"/>
        <end position="416"/>
    </location>
</feature>
<sequence length="416" mass="44648">MAADVSTPNTQRISAARTAGTALFLLTCLNLFNFIDRYILPGVQPLVQKEFHVNDAQIGLLTTAFFFTYMLAAPLTGWLGDRYPRKPLIVIGALLWSFATLLTARVHSYETLLIRHAVVGIGEATFSIFAPALLSDFYPEADRNRVLSIFYVTIPVGGALGYVLGGVLGQQYGWRMPFFIAALPGVLIAAGFYFFVREPERGSADKLAQTLDRTTIAGLAHNPAFWAATLGLAMWTFAVGGISTFLPTFFVRFGSMSVAKAGTVSGGLTVIDGLLGTVVGGWIAQLWMRRNHRALYLLSAWGSILAIPFVALVLFGPPSMLFPAAFAAEFFLFLGTGPLNAAIVNSVAAPIRATAISVNLFIIHALGDAFSPHLIGRISDATNLRVGLSITLITLTLSGIILFAGARFAQPLAKEA</sequence>
<comment type="subcellular location">
    <subcellularLocation>
        <location evidence="1">Membrane</location>
        <topology evidence="1">Multi-pass membrane protein</topology>
    </subcellularLocation>
</comment>
<feature type="transmembrane region" description="Helical" evidence="6">
    <location>
        <begin position="266"/>
        <end position="287"/>
    </location>
</feature>
<dbReference type="OrthoDB" id="9773404at2"/>
<proteinExistence type="predicted"/>
<evidence type="ECO:0000256" key="5">
    <source>
        <dbReference type="ARBA" id="ARBA00023136"/>
    </source>
</evidence>
<name>A0A841JPL7_9BACT</name>
<feature type="transmembrane region" description="Helical" evidence="6">
    <location>
        <begin position="294"/>
        <end position="315"/>
    </location>
</feature>
<dbReference type="Gene3D" id="1.20.1250.20">
    <property type="entry name" value="MFS general substrate transporter like domains"/>
    <property type="match status" value="1"/>
</dbReference>
<protein>
    <submittedName>
        <fullName evidence="8">Putative MFS family arabinose efflux permease</fullName>
    </submittedName>
</protein>
<dbReference type="InterPro" id="IPR044770">
    <property type="entry name" value="MFS_spinster-like"/>
</dbReference>
<evidence type="ECO:0000256" key="1">
    <source>
        <dbReference type="ARBA" id="ARBA00004141"/>
    </source>
</evidence>
<dbReference type="InterPro" id="IPR036259">
    <property type="entry name" value="MFS_trans_sf"/>
</dbReference>
<dbReference type="GO" id="GO:0022857">
    <property type="term" value="F:transmembrane transporter activity"/>
    <property type="evidence" value="ECO:0007669"/>
    <property type="project" value="InterPro"/>
</dbReference>
<dbReference type="PANTHER" id="PTHR23505:SF79">
    <property type="entry name" value="PROTEIN SPINSTER"/>
    <property type="match status" value="1"/>
</dbReference>
<dbReference type="PANTHER" id="PTHR23505">
    <property type="entry name" value="SPINSTER"/>
    <property type="match status" value="1"/>
</dbReference>